<evidence type="ECO:0000256" key="2">
    <source>
        <dbReference type="ARBA" id="ARBA00007898"/>
    </source>
</evidence>
<name>A0ABW4VT23_9BACT</name>
<dbReference type="GO" id="GO:0008800">
    <property type="term" value="F:beta-lactamase activity"/>
    <property type="evidence" value="ECO:0007669"/>
    <property type="project" value="UniProtKB-EC"/>
</dbReference>
<feature type="domain" description="Penicillin-binding protein transpeptidase" evidence="8">
    <location>
        <begin position="76"/>
        <end position="257"/>
    </location>
</feature>
<dbReference type="PROSITE" id="PS51257">
    <property type="entry name" value="PROKAR_LIPOPROTEIN"/>
    <property type="match status" value="1"/>
</dbReference>
<evidence type="ECO:0000256" key="6">
    <source>
        <dbReference type="ARBA" id="ARBA00023251"/>
    </source>
</evidence>
<sequence length="276" mass="31850">MKPTTLLSLLLLLLSCTTKPAENQTQANQEETHRVLKPEFQALLDSANLDGAILIFDSESKSYYSNDFAWSERGQLPASTFKIPNGIIALETGVVENDSVLFAWDGEERAFKVWEQDLIFRDAFQVSCLPCFQEIARNIGVERMKAYLEKLDYGIIKFDSLTIDNFWVQGESRINQFEQIDFLRRFYHSELPISERTDTLMKSIMVIEENENYRISGKTGWSFSEENNNGWFVGYMESEGKVFFFATNLEPKDQSNIEGFISARKNLTYKALRMLN</sequence>
<evidence type="ECO:0000256" key="1">
    <source>
        <dbReference type="ARBA" id="ARBA00001526"/>
    </source>
</evidence>
<evidence type="ECO:0000256" key="7">
    <source>
        <dbReference type="SAM" id="SignalP"/>
    </source>
</evidence>
<keyword evidence="6" id="KW-0046">Antibiotic resistance</keyword>
<evidence type="ECO:0000259" key="8">
    <source>
        <dbReference type="Pfam" id="PF00905"/>
    </source>
</evidence>
<dbReference type="InterPro" id="IPR001460">
    <property type="entry name" value="PCN-bd_Tpept"/>
</dbReference>
<dbReference type="EC" id="3.5.2.6" evidence="3"/>
<dbReference type="InterPro" id="IPR012338">
    <property type="entry name" value="Beta-lactam/transpept-like"/>
</dbReference>
<feature type="signal peptide" evidence="7">
    <location>
        <begin position="1"/>
        <end position="21"/>
    </location>
</feature>
<dbReference type="NCBIfam" id="NF012161">
    <property type="entry name" value="bla_class_D_main"/>
    <property type="match status" value="1"/>
</dbReference>
<dbReference type="EMBL" id="JBHUHR010000043">
    <property type="protein sequence ID" value="MFD2036478.1"/>
    <property type="molecule type" value="Genomic_DNA"/>
</dbReference>
<feature type="chain" id="PRO_5047502364" description="beta-lactamase" evidence="7">
    <location>
        <begin position="22"/>
        <end position="276"/>
    </location>
</feature>
<accession>A0ABW4VT23</accession>
<comment type="caution">
    <text evidence="9">The sequence shown here is derived from an EMBL/GenBank/DDBJ whole genome shotgun (WGS) entry which is preliminary data.</text>
</comment>
<dbReference type="PANTHER" id="PTHR30627:SF6">
    <property type="entry name" value="BETA-LACTAMASE YBXI-RELATED"/>
    <property type="match status" value="1"/>
</dbReference>
<dbReference type="Pfam" id="PF00905">
    <property type="entry name" value="Transpeptidase"/>
    <property type="match status" value="1"/>
</dbReference>
<proteinExistence type="inferred from homology"/>
<evidence type="ECO:0000256" key="3">
    <source>
        <dbReference type="ARBA" id="ARBA00012865"/>
    </source>
</evidence>
<dbReference type="RefSeq" id="WP_376887528.1">
    <property type="nucleotide sequence ID" value="NZ_JBHUHR010000043.1"/>
</dbReference>
<dbReference type="Proteomes" id="UP001597361">
    <property type="component" value="Unassembled WGS sequence"/>
</dbReference>
<dbReference type="InterPro" id="IPR050515">
    <property type="entry name" value="Beta-lactam/transpept"/>
</dbReference>
<evidence type="ECO:0000256" key="4">
    <source>
        <dbReference type="ARBA" id="ARBA00022729"/>
    </source>
</evidence>
<comment type="similarity">
    <text evidence="2">Belongs to the class-D beta-lactamase family.</text>
</comment>
<gene>
    <name evidence="9" type="primary">blaOXA</name>
    <name evidence="9" type="ORF">ACFSKL_16855</name>
</gene>
<dbReference type="PANTHER" id="PTHR30627">
    <property type="entry name" value="PEPTIDOGLYCAN D,D-TRANSPEPTIDASE"/>
    <property type="match status" value="1"/>
</dbReference>
<dbReference type="Gene3D" id="3.40.710.10">
    <property type="entry name" value="DD-peptidase/beta-lactamase superfamily"/>
    <property type="match status" value="1"/>
</dbReference>
<organism evidence="9 10">
    <name type="scientific">Belliella marina</name>
    <dbReference type="NCBI Taxonomy" id="1644146"/>
    <lineage>
        <taxon>Bacteria</taxon>
        <taxon>Pseudomonadati</taxon>
        <taxon>Bacteroidota</taxon>
        <taxon>Cytophagia</taxon>
        <taxon>Cytophagales</taxon>
        <taxon>Cyclobacteriaceae</taxon>
        <taxon>Belliella</taxon>
    </lineage>
</organism>
<evidence type="ECO:0000313" key="10">
    <source>
        <dbReference type="Proteomes" id="UP001597361"/>
    </source>
</evidence>
<dbReference type="SUPFAM" id="SSF56601">
    <property type="entry name" value="beta-lactamase/transpeptidase-like"/>
    <property type="match status" value="1"/>
</dbReference>
<protein>
    <recommendedName>
        <fullName evidence="3">beta-lactamase</fullName>
        <ecNumber evidence="3">3.5.2.6</ecNumber>
    </recommendedName>
</protein>
<keyword evidence="10" id="KW-1185">Reference proteome</keyword>
<keyword evidence="5 9" id="KW-0378">Hydrolase</keyword>
<comment type="catalytic activity">
    <reaction evidence="1">
        <text>a beta-lactam + H2O = a substituted beta-amino acid</text>
        <dbReference type="Rhea" id="RHEA:20401"/>
        <dbReference type="ChEBI" id="CHEBI:15377"/>
        <dbReference type="ChEBI" id="CHEBI:35627"/>
        <dbReference type="ChEBI" id="CHEBI:140347"/>
        <dbReference type="EC" id="3.5.2.6"/>
    </reaction>
</comment>
<keyword evidence="4 7" id="KW-0732">Signal</keyword>
<reference evidence="10" key="1">
    <citation type="journal article" date="2019" name="Int. J. Syst. Evol. Microbiol.">
        <title>The Global Catalogue of Microorganisms (GCM) 10K type strain sequencing project: providing services to taxonomists for standard genome sequencing and annotation.</title>
        <authorList>
            <consortium name="The Broad Institute Genomics Platform"/>
            <consortium name="The Broad Institute Genome Sequencing Center for Infectious Disease"/>
            <person name="Wu L."/>
            <person name="Ma J."/>
        </authorList>
    </citation>
    <scope>NUCLEOTIDE SEQUENCE [LARGE SCALE GENOMIC DNA]</scope>
    <source>
        <strain evidence="10">CGMCC 1.15180</strain>
    </source>
</reference>
<evidence type="ECO:0000256" key="5">
    <source>
        <dbReference type="ARBA" id="ARBA00022801"/>
    </source>
</evidence>
<evidence type="ECO:0000313" key="9">
    <source>
        <dbReference type="EMBL" id="MFD2036478.1"/>
    </source>
</evidence>